<reference evidence="1" key="1">
    <citation type="submission" date="2020-08" db="EMBL/GenBank/DDBJ databases">
        <title>Genome public.</title>
        <authorList>
            <person name="Liu C."/>
            <person name="Sun Q."/>
        </authorList>
    </citation>
    <scope>NUCLEOTIDE SEQUENCE</scope>
    <source>
        <strain evidence="1">NSJ-64</strain>
    </source>
</reference>
<protein>
    <submittedName>
        <fullName evidence="1">Uncharacterized protein</fullName>
    </submittedName>
</protein>
<organism evidence="1 2">
    <name type="scientific">Youxingia wuxianensis</name>
    <dbReference type="NCBI Taxonomy" id="2763678"/>
    <lineage>
        <taxon>Bacteria</taxon>
        <taxon>Bacillati</taxon>
        <taxon>Bacillota</taxon>
        <taxon>Clostridia</taxon>
        <taxon>Eubacteriales</taxon>
        <taxon>Oscillospiraceae</taxon>
        <taxon>Youxingia</taxon>
    </lineage>
</organism>
<gene>
    <name evidence="1" type="ORF">H8705_07025</name>
</gene>
<proteinExistence type="predicted"/>
<evidence type="ECO:0000313" key="1">
    <source>
        <dbReference type="EMBL" id="MBC8585333.1"/>
    </source>
</evidence>
<dbReference type="RefSeq" id="WP_262395116.1">
    <property type="nucleotide sequence ID" value="NZ_JACRTD010000004.1"/>
</dbReference>
<dbReference type="Proteomes" id="UP000623678">
    <property type="component" value="Unassembled WGS sequence"/>
</dbReference>
<keyword evidence="2" id="KW-1185">Reference proteome</keyword>
<dbReference type="AlphaFoldDB" id="A0A926EL10"/>
<accession>A0A926EL10</accession>
<evidence type="ECO:0000313" key="2">
    <source>
        <dbReference type="Proteomes" id="UP000623678"/>
    </source>
</evidence>
<comment type="caution">
    <text evidence="1">The sequence shown here is derived from an EMBL/GenBank/DDBJ whole genome shotgun (WGS) entry which is preliminary data.</text>
</comment>
<name>A0A926EL10_9FIRM</name>
<sequence>MSNLQFGAFVFEYNPRKIEVSLGSAMVSHLLPGYGNLVQHLGPKCRVVRCEGEVFAPTADQTNAKLSQIADLCGGGEDALFLPSGQRMQAYVSRFSYNAQGDGRVISYMLEFTEASSGGEE</sequence>
<dbReference type="EMBL" id="JACRTD010000004">
    <property type="protein sequence ID" value="MBC8585333.1"/>
    <property type="molecule type" value="Genomic_DNA"/>
</dbReference>